<dbReference type="AlphaFoldDB" id="R4WVX0"/>
<dbReference type="HOGENOM" id="CLU_1318898_0_0_4"/>
<organism evidence="3 4">
    <name type="scientific">Caballeronia insecticola</name>
    <dbReference type="NCBI Taxonomy" id="758793"/>
    <lineage>
        <taxon>Bacteria</taxon>
        <taxon>Pseudomonadati</taxon>
        <taxon>Pseudomonadota</taxon>
        <taxon>Betaproteobacteria</taxon>
        <taxon>Burkholderiales</taxon>
        <taxon>Burkholderiaceae</taxon>
        <taxon>Caballeronia</taxon>
    </lineage>
</organism>
<sequence length="208" mass="21544">MKSQMKAAAIALATSALVAMMPTSARADTSAGVIWAANPAGVQAMPNAQALALLPSSGYVPLQTSGGKCLLVARRGTQIVAVELSPLAIGTKVIGWKPQEIDMSALTSKWGYKAPESSVDTKRFGNPVTTQISAQSKTDTSKDGSFARASAWSNGQVEAHSSAIASGSGETEAAESVTVNGKTYRKYSHFKPATADAPVAASDEYFCQ</sequence>
<accession>R4WVX0</accession>
<dbReference type="EMBL" id="AP013059">
    <property type="protein sequence ID" value="BAN25195.1"/>
    <property type="molecule type" value="Genomic_DNA"/>
</dbReference>
<dbReference type="Proteomes" id="UP000013966">
    <property type="component" value="Chromosome 2"/>
</dbReference>
<reference evidence="3 4" key="2">
    <citation type="journal article" date="2018" name="Int. J. Syst. Evol. Microbiol.">
        <title>Burkholderia insecticola sp. nov., a gut symbiotic bacterium of the bean bug Riptortus pedestris.</title>
        <authorList>
            <person name="Takeshita K."/>
            <person name="Tamaki H."/>
            <person name="Ohbayashi T."/>
            <person name="Meng X.-Y."/>
            <person name="Sone T."/>
            <person name="Mitani Y."/>
            <person name="Peeters C."/>
            <person name="Kikuchi Y."/>
            <person name="Vandamme P."/>
        </authorList>
    </citation>
    <scope>NUCLEOTIDE SEQUENCE [LARGE SCALE GENOMIC DNA]</scope>
    <source>
        <strain evidence="3">RPE64</strain>
    </source>
</reference>
<dbReference type="KEGG" id="buo:BRPE64_BCDS05340"/>
<feature type="region of interest" description="Disordered" evidence="1">
    <location>
        <begin position="124"/>
        <end position="147"/>
    </location>
</feature>
<name>R4WVX0_9BURK</name>
<dbReference type="PATRIC" id="fig|758793.3.peg.3441"/>
<keyword evidence="2" id="KW-0732">Signal</keyword>
<feature type="chain" id="PRO_5004372881" evidence="2">
    <location>
        <begin position="28"/>
        <end position="208"/>
    </location>
</feature>
<reference evidence="3 4" key="1">
    <citation type="journal article" date="2013" name="Genome Announc.">
        <title>Complete Genome Sequence of Burkholderia sp. Strain RPE64, Bacterial Symbiont of the Bean Bug Riptortus pedestris.</title>
        <authorList>
            <person name="Shibata T.F."/>
            <person name="Maeda T."/>
            <person name="Nikoh N."/>
            <person name="Yamaguchi K."/>
            <person name="Oshima K."/>
            <person name="Hattori M."/>
            <person name="Nishiyama T."/>
            <person name="Hasebe M."/>
            <person name="Fukatsu T."/>
            <person name="Kikuchi Y."/>
            <person name="Shigenobu S."/>
        </authorList>
    </citation>
    <scope>NUCLEOTIDE SEQUENCE [LARGE SCALE GENOMIC DNA]</scope>
</reference>
<evidence type="ECO:0000313" key="3">
    <source>
        <dbReference type="EMBL" id="BAN25195.1"/>
    </source>
</evidence>
<gene>
    <name evidence="3" type="ORF">BRPE64_BCDS05340</name>
</gene>
<feature type="signal peptide" evidence="2">
    <location>
        <begin position="1"/>
        <end position="27"/>
    </location>
</feature>
<protein>
    <submittedName>
        <fullName evidence="3">Uncharacterized protein</fullName>
    </submittedName>
</protein>
<proteinExistence type="predicted"/>
<evidence type="ECO:0000256" key="1">
    <source>
        <dbReference type="SAM" id="MobiDB-lite"/>
    </source>
</evidence>
<dbReference type="OrthoDB" id="9128499at2"/>
<evidence type="ECO:0000313" key="4">
    <source>
        <dbReference type="Proteomes" id="UP000013966"/>
    </source>
</evidence>
<evidence type="ECO:0000256" key="2">
    <source>
        <dbReference type="SAM" id="SignalP"/>
    </source>
</evidence>
<feature type="compositionally biased region" description="Polar residues" evidence="1">
    <location>
        <begin position="127"/>
        <end position="138"/>
    </location>
</feature>
<keyword evidence="4" id="KW-1185">Reference proteome</keyword>